<feature type="domain" description="Glucose-methanol-choline oxidoreductase N-terminal" evidence="5">
    <location>
        <begin position="248"/>
        <end position="262"/>
    </location>
</feature>
<evidence type="ECO:0000256" key="4">
    <source>
        <dbReference type="PIRSR" id="PIRSR000137-2"/>
    </source>
</evidence>
<dbReference type="GO" id="GO:0050660">
    <property type="term" value="F:flavin adenine dinucleotide binding"/>
    <property type="evidence" value="ECO:0007669"/>
    <property type="project" value="InterPro"/>
</dbReference>
<dbReference type="Pfam" id="PF05199">
    <property type="entry name" value="GMC_oxred_C"/>
    <property type="match status" value="1"/>
</dbReference>
<evidence type="ECO:0000313" key="7">
    <source>
        <dbReference type="Proteomes" id="UP001142393"/>
    </source>
</evidence>
<evidence type="ECO:0000259" key="5">
    <source>
        <dbReference type="PROSITE" id="PS00624"/>
    </source>
</evidence>
<dbReference type="PANTHER" id="PTHR11552:SF219">
    <property type="entry name" value="GLUCOSE-METHANOL-CHOLINE OXIDOREDUCTASE N-TERMINAL DOMAIN-CONTAINING PROTEIN"/>
    <property type="match status" value="1"/>
</dbReference>
<feature type="active site" description="Proton acceptor" evidence="3">
    <location>
        <position position="520"/>
    </location>
</feature>
<comment type="cofactor">
    <cofactor evidence="1 4">
        <name>FAD</name>
        <dbReference type="ChEBI" id="CHEBI:57692"/>
    </cofactor>
</comment>
<gene>
    <name evidence="6" type="ORF">DFH05DRAFT_1395399</name>
</gene>
<dbReference type="Pfam" id="PF00732">
    <property type="entry name" value="GMC_oxred_N"/>
    <property type="match status" value="1"/>
</dbReference>
<evidence type="ECO:0000313" key="6">
    <source>
        <dbReference type="EMBL" id="KAJ3746731.1"/>
    </source>
</evidence>
<comment type="caution">
    <text evidence="6">The sequence shown here is derived from an EMBL/GenBank/DDBJ whole genome shotgun (WGS) entry which is preliminary data.</text>
</comment>
<dbReference type="InterPro" id="IPR012132">
    <property type="entry name" value="GMC_OxRdtase"/>
</dbReference>
<accession>A0A9W8P4K3</accession>
<dbReference type="Proteomes" id="UP001142393">
    <property type="component" value="Unassembled WGS sequence"/>
</dbReference>
<dbReference type="InterPro" id="IPR000172">
    <property type="entry name" value="GMC_OxRdtase_N"/>
</dbReference>
<dbReference type="GO" id="GO:0016614">
    <property type="term" value="F:oxidoreductase activity, acting on CH-OH group of donors"/>
    <property type="evidence" value="ECO:0007669"/>
    <property type="project" value="InterPro"/>
</dbReference>
<protein>
    <submittedName>
        <fullName evidence="6">Alcohol oxidase</fullName>
    </submittedName>
</protein>
<dbReference type="InterPro" id="IPR036188">
    <property type="entry name" value="FAD/NAD-bd_sf"/>
</dbReference>
<dbReference type="Gene3D" id="3.30.560.10">
    <property type="entry name" value="Glucose Oxidase, domain 3"/>
    <property type="match status" value="2"/>
</dbReference>
<sequence>MEPFSCYPELSLKDISDEYDFIVVGAGTAGAALANRLSAQEANKVLLIESRVPLLSADFASDGSRTRKVLSAPQDILGRSLELYTGSALGGTSRINQMLYIKPYFLKSEQALYPSDPSVHNTEGMLRLPRVFYLLVFSVIEASENIGLPKISDINSPVHPAIGCGLLHFTRDKNQHRSSTYSAFLPMNLVLQRASRLHIVTRTDAIKLTLKPDTSPDKLDVEGVILKSSLYPGQRFVKARKEVILCAGPFGSPQLLMLSGIGPALHLNEKDITLVKDLPAVGSNLQDHFGVSVAFEVPMSHSLLSLQKRPWRFFIELFKYLLFGTGMLLAPVLQMALFASSTLLESGGLPKSPVENKPNVLPDIEIMPMAYDSTDNPEMNRGMFSFLNVLLHPKSKGTVRLSSRNPSDPLIIDPQYLSNPADYAPLRASLKLTLRLRDRMLKQGYPLKDFGVPDGEDDASLDEFICKRNRTTYHYSSTCRMGPDNGKEDGGVVNEELFVHGFGNLRVADSSVFPWVLGTHLQAPAVAVAEKCADMVLSRYQAV</sequence>
<dbReference type="Gene3D" id="3.50.50.60">
    <property type="entry name" value="FAD/NAD(P)-binding domain"/>
    <property type="match status" value="2"/>
</dbReference>
<dbReference type="PROSITE" id="PS00624">
    <property type="entry name" value="GMC_OXRED_2"/>
    <property type="match status" value="1"/>
</dbReference>
<feature type="binding site" evidence="4">
    <location>
        <position position="92"/>
    </location>
    <ligand>
        <name>FAD</name>
        <dbReference type="ChEBI" id="CHEBI:57692"/>
    </ligand>
</feature>
<evidence type="ECO:0000256" key="3">
    <source>
        <dbReference type="PIRSR" id="PIRSR000137-1"/>
    </source>
</evidence>
<name>A0A9W8P4K3_9AGAR</name>
<comment type="similarity">
    <text evidence="2">Belongs to the GMC oxidoreductase family.</text>
</comment>
<keyword evidence="4" id="KW-0274">FAD</keyword>
<dbReference type="InterPro" id="IPR007867">
    <property type="entry name" value="GMC_OxRtase_C"/>
</dbReference>
<organism evidence="6 7">
    <name type="scientific">Lentinula detonsa</name>
    <dbReference type="NCBI Taxonomy" id="2804962"/>
    <lineage>
        <taxon>Eukaryota</taxon>
        <taxon>Fungi</taxon>
        <taxon>Dikarya</taxon>
        <taxon>Basidiomycota</taxon>
        <taxon>Agaricomycotina</taxon>
        <taxon>Agaricomycetes</taxon>
        <taxon>Agaricomycetidae</taxon>
        <taxon>Agaricales</taxon>
        <taxon>Marasmiineae</taxon>
        <taxon>Omphalotaceae</taxon>
        <taxon>Lentinula</taxon>
    </lineage>
</organism>
<feature type="active site" description="Proton donor" evidence="3">
    <location>
        <position position="474"/>
    </location>
</feature>
<dbReference type="SUPFAM" id="SSF51905">
    <property type="entry name" value="FAD/NAD(P)-binding domain"/>
    <property type="match status" value="1"/>
</dbReference>
<keyword evidence="4" id="KW-0285">Flavoprotein</keyword>
<dbReference type="PANTHER" id="PTHR11552">
    <property type="entry name" value="GLUCOSE-METHANOL-CHOLINE GMC OXIDOREDUCTASE"/>
    <property type="match status" value="1"/>
</dbReference>
<dbReference type="PIRSF" id="PIRSF000137">
    <property type="entry name" value="Alcohol_oxidase"/>
    <property type="match status" value="1"/>
</dbReference>
<dbReference type="EMBL" id="JANVFU010000004">
    <property type="protein sequence ID" value="KAJ3746731.1"/>
    <property type="molecule type" value="Genomic_DNA"/>
</dbReference>
<dbReference type="SUPFAM" id="SSF54373">
    <property type="entry name" value="FAD-linked reductases, C-terminal domain"/>
    <property type="match status" value="1"/>
</dbReference>
<reference evidence="6 7" key="1">
    <citation type="journal article" date="2023" name="Proc. Natl. Acad. Sci. U.S.A.">
        <title>A global phylogenomic analysis of the shiitake genus Lentinula.</title>
        <authorList>
            <person name="Sierra-Patev S."/>
            <person name="Min B."/>
            <person name="Naranjo-Ortiz M."/>
            <person name="Looney B."/>
            <person name="Konkel Z."/>
            <person name="Slot J.C."/>
            <person name="Sakamoto Y."/>
            <person name="Steenwyk J.L."/>
            <person name="Rokas A."/>
            <person name="Carro J."/>
            <person name="Camarero S."/>
            <person name="Ferreira P."/>
            <person name="Molpeceres G."/>
            <person name="Ruiz-Duenas F.J."/>
            <person name="Serrano A."/>
            <person name="Henrissat B."/>
            <person name="Drula E."/>
            <person name="Hughes K.W."/>
            <person name="Mata J.L."/>
            <person name="Ishikawa N.K."/>
            <person name="Vargas-Isla R."/>
            <person name="Ushijima S."/>
            <person name="Smith C.A."/>
            <person name="Donoghue J."/>
            <person name="Ahrendt S."/>
            <person name="Andreopoulos W."/>
            <person name="He G."/>
            <person name="LaButti K."/>
            <person name="Lipzen A."/>
            <person name="Ng V."/>
            <person name="Riley R."/>
            <person name="Sandor L."/>
            <person name="Barry K."/>
            <person name="Martinez A.T."/>
            <person name="Xiao Y."/>
            <person name="Gibbons J.G."/>
            <person name="Terashima K."/>
            <person name="Grigoriev I.V."/>
            <person name="Hibbett D."/>
        </authorList>
    </citation>
    <scope>NUCLEOTIDE SEQUENCE [LARGE SCALE GENOMIC DNA]</scope>
    <source>
        <strain evidence="6 7">TFB7810</strain>
    </source>
</reference>
<evidence type="ECO:0000256" key="2">
    <source>
        <dbReference type="ARBA" id="ARBA00010790"/>
    </source>
</evidence>
<dbReference type="AlphaFoldDB" id="A0A9W8P4K3"/>
<proteinExistence type="inferred from homology"/>
<keyword evidence="7" id="KW-1185">Reference proteome</keyword>
<evidence type="ECO:0000256" key="1">
    <source>
        <dbReference type="ARBA" id="ARBA00001974"/>
    </source>
</evidence>